<evidence type="ECO:0000256" key="6">
    <source>
        <dbReference type="SAM" id="SignalP"/>
    </source>
</evidence>
<dbReference type="Pfam" id="PF08244">
    <property type="entry name" value="Glyco_hydro_32C"/>
    <property type="match status" value="1"/>
</dbReference>
<feature type="domain" description="Glycosyl hydrolase family 32 C-terminal" evidence="8">
    <location>
        <begin position="746"/>
        <end position="893"/>
    </location>
</feature>
<dbReference type="Pfam" id="PF00251">
    <property type="entry name" value="Glyco_hydro_32N"/>
    <property type="match status" value="2"/>
</dbReference>
<evidence type="ECO:0000259" key="7">
    <source>
        <dbReference type="Pfam" id="PF00251"/>
    </source>
</evidence>
<dbReference type="InterPro" id="IPR001362">
    <property type="entry name" value="Glyco_hydro_32"/>
</dbReference>
<accession>A0A2V1K748</accession>
<feature type="region of interest" description="Disordered" evidence="4">
    <location>
        <begin position="897"/>
        <end position="950"/>
    </location>
</feature>
<reference evidence="10" key="1">
    <citation type="submission" date="2018-05" db="EMBL/GenBank/DDBJ databases">
        <authorList>
            <person name="Li Y."/>
        </authorList>
    </citation>
    <scope>NUCLEOTIDE SEQUENCE [LARGE SCALE GENOMIC DNA]</scope>
    <source>
        <strain evidence="10">sk1b4</strain>
    </source>
</reference>
<keyword evidence="2 9" id="KW-0378">Hydrolase</keyword>
<comment type="caution">
    <text evidence="9">The sequence shown here is derived from an EMBL/GenBank/DDBJ whole genome shotgun (WGS) entry which is preliminary data.</text>
</comment>
<dbReference type="OrthoDB" id="9776657at2"/>
<gene>
    <name evidence="9" type="ORF">DD236_08555</name>
</gene>
<dbReference type="GO" id="GO:0005987">
    <property type="term" value="P:sucrose catabolic process"/>
    <property type="evidence" value="ECO:0007669"/>
    <property type="project" value="TreeGrafter"/>
</dbReference>
<comment type="similarity">
    <text evidence="1">Belongs to the glycosyl hydrolase 32 family.</text>
</comment>
<sequence length="979" mass="105017">MSTRQSPPISRLKCALGAAASLAIVLGGAVATPVLADESDETDSTIGTELYRPGYHYTPAKNWVNDPNGMVYYNGTYHLFYQHNPESKDWGNMSWGHATSTDLMNWEEQPLAIPQTFNDDGESIEDIFSGSVVVDKNNTAGFAKEGETALIAIYTSAYTDKHPKHAGKQAQSIAYSVDDGQTWTKYEGNPVSDRDSANYRDPKVFWYDDGEGNAYWVMVAVEATDHKIVMYKSSDLKDWEHLSDFGPHNAVGGVWECPDLFPVVADDGTTKWIMVLNLNPGSVAGGSGGQYFIGDFDGETFTAENIVEDGDLPEVTGDLIGDFGFESGTYGEWTIENLQGEPFGDAPAAGALNGQTEVSGFEGERLVNSFNGGDWGMGRMTSPSFELDTDYLTFKVGGGNLPYEEGTFGNEPPEGELLWNGFEPDGDNVSLEDFGWTMTGDFDGGVNPSDNGGNFAIGDWRINTNEGGPNADDNTGTMTSPEFEVTGNYISMLVGGGGRDDHSQLGVQVLADGDVVDSVTGPRDGHLNWEYLDVSDYVGQDVQLRIVDDVTEDWAHITVDHVVMGDVEPTRHAEGVAVNLLVEGEVVKSTSGNESEALEWVSWDVSEYAGQEAQIQIVDFQAEGWGHILADHFMKADSAAPKALESYDWLDWGPDYYAAVSYSNMGASDLAADGKQVMQSWMNNWLYAGVTPTDPWRSGFSLPREIGLTKVDGKYELTSTPVASVADYENTAKAYELPDGQKDLTEGVTAVEGISGDMLKIDLTLNVGDEGKAGIIVRAPEGAASTRAMQTASETDGTEIGYNASTGRVYVDRTRSGVTNFNGQFPSVHTMPVEKHDDGTVSMSIYVDRSSVELFTADDTRAMTHVIYPAAEDQSVLLFNEGGDASVEDLTITPMNASVYTSDDPGTDPSEPGTDPTDPGTDPTNGSSADPGNNPSEGSNAQPGGDMPNTGASVAGAVLAALLLTAAGVVLVARRRMNG</sequence>
<name>A0A2V1K748_9ACTO</name>
<evidence type="ECO:0000313" key="10">
    <source>
        <dbReference type="Proteomes" id="UP000245283"/>
    </source>
</evidence>
<proteinExistence type="inferred from homology"/>
<dbReference type="InterPro" id="IPR013320">
    <property type="entry name" value="ConA-like_dom_sf"/>
</dbReference>
<dbReference type="PANTHER" id="PTHR42800">
    <property type="entry name" value="EXOINULINASE INUD (AFU_ORTHOLOGUE AFUA_5G00480)"/>
    <property type="match status" value="1"/>
</dbReference>
<keyword evidence="6" id="KW-0732">Signal</keyword>
<dbReference type="SMART" id="SM00640">
    <property type="entry name" value="Glyco_32"/>
    <property type="match status" value="1"/>
</dbReference>
<dbReference type="GO" id="GO:0004575">
    <property type="term" value="F:sucrose alpha-glucosidase activity"/>
    <property type="evidence" value="ECO:0007669"/>
    <property type="project" value="TreeGrafter"/>
</dbReference>
<feature type="compositionally biased region" description="Polar residues" evidence="4">
    <location>
        <begin position="925"/>
        <end position="942"/>
    </location>
</feature>
<dbReference type="RefSeq" id="WP_109093949.1">
    <property type="nucleotide sequence ID" value="NZ_QETB01000004.1"/>
</dbReference>
<keyword evidence="10" id="KW-1185">Reference proteome</keyword>
<dbReference type="InterPro" id="IPR013148">
    <property type="entry name" value="Glyco_hydro_32_N"/>
</dbReference>
<dbReference type="InterPro" id="IPR018053">
    <property type="entry name" value="Glyco_hydro_32_AS"/>
</dbReference>
<keyword evidence="5" id="KW-0472">Membrane</keyword>
<dbReference type="SUPFAM" id="SSF49899">
    <property type="entry name" value="Concanavalin A-like lectins/glucanases"/>
    <property type="match status" value="1"/>
</dbReference>
<dbReference type="AlphaFoldDB" id="A0A2V1K748"/>
<evidence type="ECO:0000256" key="4">
    <source>
        <dbReference type="SAM" id="MobiDB-lite"/>
    </source>
</evidence>
<feature type="chain" id="PRO_5015835979" evidence="6">
    <location>
        <begin position="37"/>
        <end position="979"/>
    </location>
</feature>
<protein>
    <submittedName>
        <fullName evidence="9">Glycosyl hydrolase family 32</fullName>
    </submittedName>
</protein>
<feature type="transmembrane region" description="Helical" evidence="5">
    <location>
        <begin position="952"/>
        <end position="973"/>
    </location>
</feature>
<feature type="signal peptide" evidence="6">
    <location>
        <begin position="1"/>
        <end position="36"/>
    </location>
</feature>
<keyword evidence="3" id="KW-0326">Glycosidase</keyword>
<evidence type="ECO:0000259" key="8">
    <source>
        <dbReference type="Pfam" id="PF08244"/>
    </source>
</evidence>
<keyword evidence="5" id="KW-1133">Transmembrane helix</keyword>
<dbReference type="Proteomes" id="UP000245283">
    <property type="component" value="Unassembled WGS sequence"/>
</dbReference>
<dbReference type="InterPro" id="IPR013189">
    <property type="entry name" value="Glyco_hydro_32_C"/>
</dbReference>
<evidence type="ECO:0000256" key="2">
    <source>
        <dbReference type="ARBA" id="ARBA00022801"/>
    </source>
</evidence>
<feature type="domain" description="Glycosyl hydrolase family 32 N-terminal" evidence="7">
    <location>
        <begin position="639"/>
        <end position="719"/>
    </location>
</feature>
<evidence type="ECO:0000256" key="3">
    <source>
        <dbReference type="ARBA" id="ARBA00023295"/>
    </source>
</evidence>
<dbReference type="GO" id="GO:0005737">
    <property type="term" value="C:cytoplasm"/>
    <property type="evidence" value="ECO:0007669"/>
    <property type="project" value="TreeGrafter"/>
</dbReference>
<evidence type="ECO:0000313" key="9">
    <source>
        <dbReference type="EMBL" id="PWF26122.1"/>
    </source>
</evidence>
<dbReference type="PROSITE" id="PS00609">
    <property type="entry name" value="GLYCOSYL_HYDROL_F32"/>
    <property type="match status" value="1"/>
</dbReference>
<keyword evidence="5" id="KW-0812">Transmembrane</keyword>
<dbReference type="SUPFAM" id="SSF75005">
    <property type="entry name" value="Arabinanase/levansucrase/invertase"/>
    <property type="match status" value="1"/>
</dbReference>
<dbReference type="Gene3D" id="2.60.120.560">
    <property type="entry name" value="Exo-inulinase, domain 1"/>
    <property type="match status" value="1"/>
</dbReference>
<evidence type="ECO:0000256" key="1">
    <source>
        <dbReference type="ARBA" id="ARBA00009902"/>
    </source>
</evidence>
<dbReference type="EMBL" id="QETB01000004">
    <property type="protein sequence ID" value="PWF26122.1"/>
    <property type="molecule type" value="Genomic_DNA"/>
</dbReference>
<feature type="compositionally biased region" description="Low complexity" evidence="4">
    <location>
        <begin position="901"/>
        <end position="924"/>
    </location>
</feature>
<dbReference type="Gene3D" id="2.115.10.20">
    <property type="entry name" value="Glycosyl hydrolase domain, family 43"/>
    <property type="match status" value="2"/>
</dbReference>
<evidence type="ECO:0000256" key="5">
    <source>
        <dbReference type="SAM" id="Phobius"/>
    </source>
</evidence>
<dbReference type="CDD" id="cd18622">
    <property type="entry name" value="GH32_Inu-like"/>
    <property type="match status" value="1"/>
</dbReference>
<feature type="domain" description="Glycosyl hydrolase family 32 N-terminal" evidence="7">
    <location>
        <begin position="56"/>
        <end position="308"/>
    </location>
</feature>
<dbReference type="InterPro" id="IPR023296">
    <property type="entry name" value="Glyco_hydro_beta-prop_sf"/>
</dbReference>
<organism evidence="9 10">
    <name type="scientific">Ancrocorticia populi</name>
    <dbReference type="NCBI Taxonomy" id="2175228"/>
    <lineage>
        <taxon>Bacteria</taxon>
        <taxon>Bacillati</taxon>
        <taxon>Actinomycetota</taxon>
        <taxon>Actinomycetes</taxon>
        <taxon>Actinomycetales</taxon>
        <taxon>Actinomycetaceae</taxon>
        <taxon>Ancrocorticia</taxon>
    </lineage>
</organism>
<dbReference type="PANTHER" id="PTHR42800:SF1">
    <property type="entry name" value="EXOINULINASE INUD (AFU_ORTHOLOGUE AFUA_5G00480)"/>
    <property type="match status" value="1"/>
</dbReference>